<evidence type="ECO:0000313" key="3">
    <source>
        <dbReference type="Proteomes" id="UP000199086"/>
    </source>
</evidence>
<dbReference type="InterPro" id="IPR011051">
    <property type="entry name" value="RmlC_Cupin_sf"/>
</dbReference>
<dbReference type="Proteomes" id="UP000199086">
    <property type="component" value="Unassembled WGS sequence"/>
</dbReference>
<dbReference type="Pfam" id="PF07883">
    <property type="entry name" value="Cupin_2"/>
    <property type="match status" value="1"/>
</dbReference>
<gene>
    <name evidence="2" type="ORF">GA0111570_102222</name>
</gene>
<dbReference type="InterPro" id="IPR013096">
    <property type="entry name" value="Cupin_2"/>
</dbReference>
<dbReference type="OrthoDB" id="9802489at2"/>
<feature type="domain" description="Cupin type-2" evidence="1">
    <location>
        <begin position="43"/>
        <end position="103"/>
    </location>
</feature>
<dbReference type="SUPFAM" id="SSF51182">
    <property type="entry name" value="RmlC-like cupins"/>
    <property type="match status" value="1"/>
</dbReference>
<reference evidence="2 3" key="1">
    <citation type="submission" date="2016-06" db="EMBL/GenBank/DDBJ databases">
        <authorList>
            <person name="Olsen C.W."/>
            <person name="Carey S."/>
            <person name="Hinshaw L."/>
            <person name="Karasin A.I."/>
        </authorList>
    </citation>
    <scope>NUCLEOTIDE SEQUENCE [LARGE SCALE GENOMIC DNA]</scope>
    <source>
        <strain evidence="2 3">LZ-22</strain>
    </source>
</reference>
<dbReference type="STRING" id="1577474.GA0111570_102222"/>
<dbReference type="RefSeq" id="WP_092606433.1">
    <property type="nucleotide sequence ID" value="NZ_FMYF01000002.1"/>
</dbReference>
<protein>
    <submittedName>
        <fullName evidence="2">Cupin domain protein</fullName>
    </submittedName>
</protein>
<evidence type="ECO:0000259" key="1">
    <source>
        <dbReference type="Pfam" id="PF07883"/>
    </source>
</evidence>
<proteinExistence type="predicted"/>
<dbReference type="AlphaFoldDB" id="A0A1G6GEJ6"/>
<sequence>MEKLTTPPTAKAPAAQFTGDVYVDGIVNPGLTGNGPSRLVVAHVRFAPCARTDWHSHALGQTLHVTSGIGLVATRDGNVIVMRAGDTVWTPPGEEHWHGATRDNFMSHFAMLEDPRDVEATTWLEPVTDETYDAAHRDV</sequence>
<organism evidence="2 3">
    <name type="scientific">Raineyella antarctica</name>
    <dbReference type="NCBI Taxonomy" id="1577474"/>
    <lineage>
        <taxon>Bacteria</taxon>
        <taxon>Bacillati</taxon>
        <taxon>Actinomycetota</taxon>
        <taxon>Actinomycetes</taxon>
        <taxon>Propionibacteriales</taxon>
        <taxon>Propionibacteriaceae</taxon>
        <taxon>Raineyella</taxon>
    </lineage>
</organism>
<dbReference type="PANTHER" id="PTHR43698:SF1">
    <property type="entry name" value="BLL4564 PROTEIN"/>
    <property type="match status" value="1"/>
</dbReference>
<name>A0A1G6GEJ6_9ACTN</name>
<accession>A0A1G6GEJ6</accession>
<dbReference type="PANTHER" id="PTHR43698">
    <property type="entry name" value="RIBD C-TERMINAL DOMAIN CONTAINING PROTEIN"/>
    <property type="match status" value="1"/>
</dbReference>
<dbReference type="EMBL" id="FMYF01000002">
    <property type="protein sequence ID" value="SDB80432.1"/>
    <property type="molecule type" value="Genomic_DNA"/>
</dbReference>
<dbReference type="InterPro" id="IPR014710">
    <property type="entry name" value="RmlC-like_jellyroll"/>
</dbReference>
<dbReference type="CDD" id="cd02233">
    <property type="entry name" value="cupin_HNL-like"/>
    <property type="match status" value="1"/>
</dbReference>
<dbReference type="InterPro" id="IPR047263">
    <property type="entry name" value="HNL-like_cupin"/>
</dbReference>
<keyword evidence="3" id="KW-1185">Reference proteome</keyword>
<dbReference type="Gene3D" id="2.60.120.10">
    <property type="entry name" value="Jelly Rolls"/>
    <property type="match status" value="1"/>
</dbReference>
<evidence type="ECO:0000313" key="2">
    <source>
        <dbReference type="EMBL" id="SDB80432.1"/>
    </source>
</evidence>